<reference evidence="1" key="1">
    <citation type="submission" date="2013-08" db="EMBL/GenBank/DDBJ databases">
        <authorList>
            <person name="Mendez C."/>
            <person name="Richter M."/>
            <person name="Ferrer M."/>
            <person name="Sanchez J."/>
        </authorList>
    </citation>
    <scope>NUCLEOTIDE SEQUENCE</scope>
</reference>
<keyword evidence="1" id="KW-0808">Transferase</keyword>
<protein>
    <submittedName>
        <fullName evidence="1">Glycosyltransferase</fullName>
    </submittedName>
</protein>
<name>T1BV58_9ZZZZ</name>
<accession>T1BV58</accession>
<evidence type="ECO:0000313" key="1">
    <source>
        <dbReference type="EMBL" id="EQD76861.1"/>
    </source>
</evidence>
<reference evidence="1" key="2">
    <citation type="journal article" date="2014" name="ISME J.">
        <title>Microbial stratification in low pH oxic and suboxic macroscopic growths along an acid mine drainage.</title>
        <authorList>
            <person name="Mendez-Garcia C."/>
            <person name="Mesa V."/>
            <person name="Sprenger R.R."/>
            <person name="Richter M."/>
            <person name="Diez M.S."/>
            <person name="Solano J."/>
            <person name="Bargiela R."/>
            <person name="Golyshina O.V."/>
            <person name="Manteca A."/>
            <person name="Ramos J.L."/>
            <person name="Gallego J.R."/>
            <person name="Llorente I."/>
            <person name="Martins Dos Santos V.A."/>
            <person name="Jensen O.N."/>
            <person name="Pelaez A.I."/>
            <person name="Sanchez J."/>
            <person name="Ferrer M."/>
        </authorList>
    </citation>
    <scope>NUCLEOTIDE SEQUENCE</scope>
</reference>
<sequence>ARLVIVGQDPPREIVTDRERSIAVLGHVPELSGIFDRARIMVAPLRVGAGVKGKVNQALACGVPVVGTPIAAEGIPLEHGHSALLADDAIGFAREVVRLYQDPVLWETLRRAGLEITETHYSSAAARRALGGLFRDLGLRADRMDPVGAKAG</sequence>
<organism evidence="1">
    <name type="scientific">mine drainage metagenome</name>
    <dbReference type="NCBI Taxonomy" id="410659"/>
    <lineage>
        <taxon>unclassified sequences</taxon>
        <taxon>metagenomes</taxon>
        <taxon>ecological metagenomes</taxon>
    </lineage>
</organism>
<feature type="non-terminal residue" evidence="1">
    <location>
        <position position="1"/>
    </location>
</feature>
<dbReference type="GO" id="GO:0016740">
    <property type="term" value="F:transferase activity"/>
    <property type="evidence" value="ECO:0007669"/>
    <property type="project" value="UniProtKB-KW"/>
</dbReference>
<comment type="caution">
    <text evidence="1">The sequence shown here is derived from an EMBL/GenBank/DDBJ whole genome shotgun (WGS) entry which is preliminary data.</text>
</comment>
<dbReference type="Gene3D" id="3.40.50.2000">
    <property type="entry name" value="Glycogen Phosphorylase B"/>
    <property type="match status" value="1"/>
</dbReference>
<dbReference type="Pfam" id="PF13692">
    <property type="entry name" value="Glyco_trans_1_4"/>
    <property type="match status" value="1"/>
</dbReference>
<dbReference type="AlphaFoldDB" id="T1BV58"/>
<proteinExistence type="predicted"/>
<gene>
    <name evidence="1" type="ORF">B1B_01401</name>
</gene>
<dbReference type="EMBL" id="AUZY01000963">
    <property type="protein sequence ID" value="EQD76861.1"/>
    <property type="molecule type" value="Genomic_DNA"/>
</dbReference>
<dbReference type="SUPFAM" id="SSF53756">
    <property type="entry name" value="UDP-Glycosyltransferase/glycogen phosphorylase"/>
    <property type="match status" value="1"/>
</dbReference>